<comment type="caution">
    <text evidence="5">The sequence shown here is derived from an EMBL/GenBank/DDBJ whole genome shotgun (WGS) entry which is preliminary data.</text>
</comment>
<evidence type="ECO:0000313" key="5">
    <source>
        <dbReference type="EMBL" id="GIM79027.1"/>
    </source>
</evidence>
<dbReference type="RefSeq" id="WP_213000866.1">
    <property type="nucleotide sequence ID" value="NZ_BAAATW010000017.1"/>
</dbReference>
<organism evidence="5 6">
    <name type="scientific">Winogradskya consettensis</name>
    <dbReference type="NCBI Taxonomy" id="113560"/>
    <lineage>
        <taxon>Bacteria</taxon>
        <taxon>Bacillati</taxon>
        <taxon>Actinomycetota</taxon>
        <taxon>Actinomycetes</taxon>
        <taxon>Micromonosporales</taxon>
        <taxon>Micromonosporaceae</taxon>
        <taxon>Winogradskya</taxon>
    </lineage>
</organism>
<evidence type="ECO:0000256" key="1">
    <source>
        <dbReference type="ARBA" id="ARBA00023015"/>
    </source>
</evidence>
<keyword evidence="6" id="KW-1185">Reference proteome</keyword>
<dbReference type="InterPro" id="IPR009057">
    <property type="entry name" value="Homeodomain-like_sf"/>
</dbReference>
<dbReference type="SUPFAM" id="SSF46689">
    <property type="entry name" value="Homeodomain-like"/>
    <property type="match status" value="2"/>
</dbReference>
<dbReference type="PROSITE" id="PS00041">
    <property type="entry name" value="HTH_ARAC_FAMILY_1"/>
    <property type="match status" value="1"/>
</dbReference>
<evidence type="ECO:0000259" key="4">
    <source>
        <dbReference type="PROSITE" id="PS01124"/>
    </source>
</evidence>
<name>A0A919SV20_9ACTN</name>
<dbReference type="SMART" id="SM00342">
    <property type="entry name" value="HTH_ARAC"/>
    <property type="match status" value="1"/>
</dbReference>
<reference evidence="5" key="1">
    <citation type="submission" date="2021-03" db="EMBL/GenBank/DDBJ databases">
        <title>Whole genome shotgun sequence of Actinoplanes consettensis NBRC 14913.</title>
        <authorList>
            <person name="Komaki H."/>
            <person name="Tamura T."/>
        </authorList>
    </citation>
    <scope>NUCLEOTIDE SEQUENCE</scope>
    <source>
        <strain evidence="5">NBRC 14913</strain>
    </source>
</reference>
<dbReference type="PANTHER" id="PTHR43130:SF3">
    <property type="entry name" value="HTH-TYPE TRANSCRIPTIONAL REGULATOR RV1931C"/>
    <property type="match status" value="1"/>
</dbReference>
<dbReference type="InterPro" id="IPR029062">
    <property type="entry name" value="Class_I_gatase-like"/>
</dbReference>
<proteinExistence type="predicted"/>
<keyword evidence="3" id="KW-0804">Transcription</keyword>
<gene>
    <name evidence="5" type="ORF">Aco04nite_63390</name>
</gene>
<dbReference type="AlphaFoldDB" id="A0A919SV20"/>
<dbReference type="PANTHER" id="PTHR43130">
    <property type="entry name" value="ARAC-FAMILY TRANSCRIPTIONAL REGULATOR"/>
    <property type="match status" value="1"/>
</dbReference>
<keyword evidence="2" id="KW-0238">DNA-binding</keyword>
<evidence type="ECO:0000256" key="3">
    <source>
        <dbReference type="ARBA" id="ARBA00023163"/>
    </source>
</evidence>
<dbReference type="InterPro" id="IPR018060">
    <property type="entry name" value="HTH_AraC"/>
</dbReference>
<dbReference type="PROSITE" id="PS01124">
    <property type="entry name" value="HTH_ARAC_FAMILY_2"/>
    <property type="match status" value="1"/>
</dbReference>
<dbReference type="InterPro" id="IPR052158">
    <property type="entry name" value="INH-QAR"/>
</dbReference>
<dbReference type="Gene3D" id="1.10.10.60">
    <property type="entry name" value="Homeodomain-like"/>
    <property type="match status" value="1"/>
</dbReference>
<dbReference type="InterPro" id="IPR002818">
    <property type="entry name" value="DJ-1/PfpI"/>
</dbReference>
<dbReference type="SUPFAM" id="SSF52317">
    <property type="entry name" value="Class I glutamine amidotransferase-like"/>
    <property type="match status" value="1"/>
</dbReference>
<dbReference type="Gene3D" id="3.40.50.880">
    <property type="match status" value="1"/>
</dbReference>
<dbReference type="Pfam" id="PF12833">
    <property type="entry name" value="HTH_18"/>
    <property type="match status" value="1"/>
</dbReference>
<accession>A0A919SV20</accession>
<protein>
    <submittedName>
        <fullName evidence="5">AraC family transcriptional regulator</fullName>
    </submittedName>
</protein>
<evidence type="ECO:0000313" key="6">
    <source>
        <dbReference type="Proteomes" id="UP000680865"/>
    </source>
</evidence>
<feature type="domain" description="HTH araC/xylS-type" evidence="4">
    <location>
        <begin position="212"/>
        <end position="310"/>
    </location>
</feature>
<dbReference type="InterPro" id="IPR018062">
    <property type="entry name" value="HTH_AraC-typ_CS"/>
</dbReference>
<sequence>MRERVVALVGPTLEMYPVTCASAVFGYHGPDIAHRYGFRLCTERPGSVRTTMGFDIVVDDGLEALAEADTVLIAGWCPGPEVPAAVGDAVRNAHSRGARIVAVCSGVYVPASLGLLDGRVAAVHWELTGVLGRQYPKIQADATILYADHGDVATAGASATTIDLCLNQVRRDHGAALAMRIGRQLSAAPHREGHQRQFPSLPTTGPVPDSIAPLLDWIAANLHTPLTIDAMSARAGVSPRTLNRYFVEQLGTSPGRWLLDRRIASTRALLEETDLPVETIAERVGLSSAVNLRRRFRHALQTTPGAYRRTFRASF</sequence>
<dbReference type="GO" id="GO:0043565">
    <property type="term" value="F:sequence-specific DNA binding"/>
    <property type="evidence" value="ECO:0007669"/>
    <property type="project" value="InterPro"/>
</dbReference>
<dbReference type="Proteomes" id="UP000680865">
    <property type="component" value="Unassembled WGS sequence"/>
</dbReference>
<dbReference type="Pfam" id="PF01965">
    <property type="entry name" value="DJ-1_PfpI"/>
    <property type="match status" value="1"/>
</dbReference>
<dbReference type="GO" id="GO:0003700">
    <property type="term" value="F:DNA-binding transcription factor activity"/>
    <property type="evidence" value="ECO:0007669"/>
    <property type="project" value="InterPro"/>
</dbReference>
<evidence type="ECO:0000256" key="2">
    <source>
        <dbReference type="ARBA" id="ARBA00023125"/>
    </source>
</evidence>
<keyword evidence="1" id="KW-0805">Transcription regulation</keyword>
<dbReference type="EMBL" id="BOQP01000036">
    <property type="protein sequence ID" value="GIM79027.1"/>
    <property type="molecule type" value="Genomic_DNA"/>
</dbReference>